<gene>
    <name evidence="15" type="ORF">L0C25_15205</name>
</gene>
<keyword evidence="5 14" id="KW-0812">Transmembrane</keyword>
<feature type="transmembrane region" description="Helical" evidence="14">
    <location>
        <begin position="12"/>
        <end position="30"/>
    </location>
</feature>
<evidence type="ECO:0000256" key="2">
    <source>
        <dbReference type="ARBA" id="ARBA00006434"/>
    </source>
</evidence>
<dbReference type="RefSeq" id="WP_271632529.1">
    <property type="nucleotide sequence ID" value="NZ_CP094970.1"/>
</dbReference>
<evidence type="ECO:0000313" key="16">
    <source>
        <dbReference type="Proteomes" id="UP001164390"/>
    </source>
</evidence>
<feature type="transmembrane region" description="Helical" evidence="14">
    <location>
        <begin position="404"/>
        <end position="427"/>
    </location>
</feature>
<keyword evidence="9" id="KW-0406">Ion transport</keyword>
<evidence type="ECO:0000256" key="6">
    <source>
        <dbReference type="ARBA" id="ARBA00022847"/>
    </source>
</evidence>
<comment type="catalytic activity">
    <reaction evidence="12">
        <text>L-proline(in) + Na(+)(in) = L-proline(out) + Na(+)(out)</text>
        <dbReference type="Rhea" id="RHEA:28967"/>
        <dbReference type="ChEBI" id="CHEBI:29101"/>
        <dbReference type="ChEBI" id="CHEBI:60039"/>
    </reaction>
</comment>
<evidence type="ECO:0000256" key="8">
    <source>
        <dbReference type="ARBA" id="ARBA00023053"/>
    </source>
</evidence>
<accession>A0AA46TFJ5</accession>
<proteinExistence type="inferred from homology"/>
<sequence length="512" mass="54654">MNDLAFAGTDGVVVLIAYAVVMLAIGYFAGRDRPGAGKSMRGYYLAGGGLGFVALFFTLYATQYSGNAVVGYAPTAYRSGFSWWQSVPFMTGIIAVYLLFAPRLYVVAKREGFVTPVDWIRHRFNSTPTAILATGLMLWGLGNYLLEQLVAMGQATSGLTGDTVPYQASVLAFVVVMLVYSWVGGMRAVALTDVMQGIALLIGIFALLFGALYLVGGDLGSVTEHLRETDPAKVGVPEFDVSLNWLSMIVLIGFGAAMYPHAIQRIYAARSERTLKRSLAGMAWMPLVTTGVVFVIGIIGIQLIPGMSEGESEQLVGKMANQVADINVFFYIIMILFFGGVVAAIVSTADSALLSFSSLISKDIYARHIGPDTSERRQVLVGKVVGVLAIGVLLLLAWNPPSTLYDIFVLKMELIAQLAPAFILGLYWRRLSAWPVFAGMATGALLAGILTIAGSDGWHGIPGGLIGLGLNLAICVIGSLLLPNRDTGHADTGKYVTPEALATAPSMQEVRP</sequence>
<evidence type="ECO:0000256" key="9">
    <source>
        <dbReference type="ARBA" id="ARBA00023065"/>
    </source>
</evidence>
<dbReference type="PANTHER" id="PTHR48086">
    <property type="entry name" value="SODIUM/PROLINE SYMPORTER-RELATED"/>
    <property type="match status" value="1"/>
</dbReference>
<feature type="transmembrane region" description="Helical" evidence="14">
    <location>
        <begin position="243"/>
        <end position="262"/>
    </location>
</feature>
<keyword evidence="11" id="KW-0739">Sodium transport</keyword>
<dbReference type="Proteomes" id="UP001164390">
    <property type="component" value="Chromosome"/>
</dbReference>
<keyword evidence="7 14" id="KW-1133">Transmembrane helix</keyword>
<feature type="transmembrane region" description="Helical" evidence="14">
    <location>
        <begin position="166"/>
        <end position="185"/>
    </location>
</feature>
<dbReference type="GO" id="GO:0006814">
    <property type="term" value="P:sodium ion transport"/>
    <property type="evidence" value="ECO:0007669"/>
    <property type="project" value="UniProtKB-KW"/>
</dbReference>
<dbReference type="Pfam" id="PF00474">
    <property type="entry name" value="SSF"/>
    <property type="match status" value="1"/>
</dbReference>
<protein>
    <submittedName>
        <fullName evidence="15">Sodium:solute symporter family protein</fullName>
    </submittedName>
</protein>
<dbReference type="GO" id="GO:0005886">
    <property type="term" value="C:plasma membrane"/>
    <property type="evidence" value="ECO:0007669"/>
    <property type="project" value="UniProtKB-SubCell"/>
</dbReference>
<evidence type="ECO:0000256" key="10">
    <source>
        <dbReference type="ARBA" id="ARBA00023136"/>
    </source>
</evidence>
<keyword evidence="10 14" id="KW-0472">Membrane</keyword>
<name>A0AA46TFJ5_9ACTN</name>
<feature type="transmembrane region" description="Helical" evidence="14">
    <location>
        <begin position="434"/>
        <end position="454"/>
    </location>
</feature>
<dbReference type="GO" id="GO:0015293">
    <property type="term" value="F:symporter activity"/>
    <property type="evidence" value="ECO:0007669"/>
    <property type="project" value="UniProtKB-KW"/>
</dbReference>
<keyword evidence="4" id="KW-1003">Cell membrane</keyword>
<feature type="transmembrane region" description="Helical" evidence="14">
    <location>
        <begin position="42"/>
        <end position="61"/>
    </location>
</feature>
<reference evidence="15" key="1">
    <citation type="submission" date="2022-01" db="EMBL/GenBank/DDBJ databases">
        <title>Nocardioidaceae gen. sp. A5X3R13.</title>
        <authorList>
            <person name="Lopez Marin M.A."/>
            <person name="Uhlik O."/>
        </authorList>
    </citation>
    <scope>NUCLEOTIDE SEQUENCE</scope>
    <source>
        <strain evidence="15">A5X3R13</strain>
    </source>
</reference>
<keyword evidence="3" id="KW-0813">Transport</keyword>
<evidence type="ECO:0000256" key="14">
    <source>
        <dbReference type="SAM" id="Phobius"/>
    </source>
</evidence>
<feature type="transmembrane region" description="Helical" evidence="14">
    <location>
        <begin position="129"/>
        <end position="146"/>
    </location>
</feature>
<dbReference type="AlphaFoldDB" id="A0AA46TFJ5"/>
<comment type="subcellular location">
    <subcellularLocation>
        <location evidence="1">Cell membrane</location>
        <topology evidence="1">Multi-pass membrane protein</topology>
    </subcellularLocation>
</comment>
<feature type="transmembrane region" description="Helical" evidence="14">
    <location>
        <begin position="197"/>
        <end position="216"/>
    </location>
</feature>
<keyword evidence="16" id="KW-1185">Reference proteome</keyword>
<feature type="transmembrane region" description="Helical" evidence="14">
    <location>
        <begin position="460"/>
        <end position="482"/>
    </location>
</feature>
<evidence type="ECO:0000256" key="12">
    <source>
        <dbReference type="ARBA" id="ARBA00033708"/>
    </source>
</evidence>
<keyword evidence="6" id="KW-0769">Symport</keyword>
<dbReference type="KEGG" id="sgrg:L0C25_15205"/>
<evidence type="ECO:0000256" key="7">
    <source>
        <dbReference type="ARBA" id="ARBA00022989"/>
    </source>
</evidence>
<dbReference type="PROSITE" id="PS50283">
    <property type="entry name" value="NA_SOLUT_SYMP_3"/>
    <property type="match status" value="1"/>
</dbReference>
<evidence type="ECO:0000256" key="13">
    <source>
        <dbReference type="RuleBase" id="RU362091"/>
    </source>
</evidence>
<evidence type="ECO:0000256" key="11">
    <source>
        <dbReference type="ARBA" id="ARBA00023201"/>
    </source>
</evidence>
<organism evidence="15 16">
    <name type="scientific">Solicola gregarius</name>
    <dbReference type="NCBI Taxonomy" id="2908642"/>
    <lineage>
        <taxon>Bacteria</taxon>
        <taxon>Bacillati</taxon>
        <taxon>Actinomycetota</taxon>
        <taxon>Actinomycetes</taxon>
        <taxon>Propionibacteriales</taxon>
        <taxon>Nocardioidaceae</taxon>
        <taxon>Solicola</taxon>
    </lineage>
</organism>
<feature type="transmembrane region" description="Helical" evidence="14">
    <location>
        <begin position="328"/>
        <end position="359"/>
    </location>
</feature>
<dbReference type="InterPro" id="IPR038377">
    <property type="entry name" value="Na/Glc_symporter_sf"/>
</dbReference>
<evidence type="ECO:0000256" key="3">
    <source>
        <dbReference type="ARBA" id="ARBA00022448"/>
    </source>
</evidence>
<comment type="similarity">
    <text evidence="2 13">Belongs to the sodium:solute symporter (SSF) (TC 2.A.21) family.</text>
</comment>
<dbReference type="EMBL" id="CP094970">
    <property type="protein sequence ID" value="UYM03887.1"/>
    <property type="molecule type" value="Genomic_DNA"/>
</dbReference>
<feature type="transmembrane region" description="Helical" evidence="14">
    <location>
        <begin position="81"/>
        <end position="100"/>
    </location>
</feature>
<dbReference type="InterPro" id="IPR001734">
    <property type="entry name" value="Na/solute_symporter"/>
</dbReference>
<dbReference type="CDD" id="cd10322">
    <property type="entry name" value="SLC5sbd"/>
    <property type="match status" value="1"/>
</dbReference>
<dbReference type="PANTHER" id="PTHR48086:SF3">
    <property type="entry name" value="SODIUM_PROLINE SYMPORTER"/>
    <property type="match status" value="1"/>
</dbReference>
<feature type="transmembrane region" description="Helical" evidence="14">
    <location>
        <begin position="283"/>
        <end position="308"/>
    </location>
</feature>
<dbReference type="Gene3D" id="1.20.1730.10">
    <property type="entry name" value="Sodium/glucose cotransporter"/>
    <property type="match status" value="1"/>
</dbReference>
<keyword evidence="8" id="KW-0915">Sodium</keyword>
<feature type="transmembrane region" description="Helical" evidence="14">
    <location>
        <begin position="380"/>
        <end position="398"/>
    </location>
</feature>
<evidence type="ECO:0000256" key="1">
    <source>
        <dbReference type="ARBA" id="ARBA00004651"/>
    </source>
</evidence>
<dbReference type="InterPro" id="IPR050277">
    <property type="entry name" value="Sodium:Solute_Symporter"/>
</dbReference>
<evidence type="ECO:0000313" key="15">
    <source>
        <dbReference type="EMBL" id="UYM03887.1"/>
    </source>
</evidence>
<evidence type="ECO:0000256" key="4">
    <source>
        <dbReference type="ARBA" id="ARBA00022475"/>
    </source>
</evidence>
<evidence type="ECO:0000256" key="5">
    <source>
        <dbReference type="ARBA" id="ARBA00022692"/>
    </source>
</evidence>